<keyword evidence="3" id="KW-1185">Reference proteome</keyword>
<dbReference type="SUPFAM" id="SSF55136">
    <property type="entry name" value="Probable bacterial effector-binding domain"/>
    <property type="match status" value="1"/>
</dbReference>
<comment type="caution">
    <text evidence="2">The sequence shown here is derived from an EMBL/GenBank/DDBJ whole genome shotgun (WGS) entry which is preliminary data.</text>
</comment>
<dbReference type="EMBL" id="JAATJJ010000001">
    <property type="protein sequence ID" value="NJB71456.1"/>
    <property type="molecule type" value="Genomic_DNA"/>
</dbReference>
<name>A0A846QR04_9FLAO</name>
<proteinExistence type="predicted"/>
<dbReference type="InterPro" id="IPR011256">
    <property type="entry name" value="Reg_factor_effector_dom_sf"/>
</dbReference>
<dbReference type="Proteomes" id="UP000590442">
    <property type="component" value="Unassembled WGS sequence"/>
</dbReference>
<accession>A0A846QR04</accession>
<evidence type="ECO:0000313" key="2">
    <source>
        <dbReference type="EMBL" id="NJB71456.1"/>
    </source>
</evidence>
<dbReference type="InterPro" id="IPR053182">
    <property type="entry name" value="YobU-like_regulator"/>
</dbReference>
<gene>
    <name evidence="2" type="ORF">GGR42_001918</name>
</gene>
<evidence type="ECO:0000259" key="1">
    <source>
        <dbReference type="SMART" id="SM00871"/>
    </source>
</evidence>
<dbReference type="RefSeq" id="WP_167963251.1">
    <property type="nucleotide sequence ID" value="NZ_JAATJJ010000001.1"/>
</dbReference>
<dbReference type="PANTHER" id="PTHR36444">
    <property type="entry name" value="TRANSCRIPTIONAL REGULATOR PROTEIN YOBU-RELATED"/>
    <property type="match status" value="1"/>
</dbReference>
<sequence length="161" mass="18747">MEVFLRIENVPEKTVVGMSAKMTLTDNKTSFLWGKFMPRHKEIKGRLGSEFYAMQVYGSPLFKSFTPQTVFEQWACVPVQKIDDIPLGMESFIIPIGSYAVFVHKGLPSDFSKTMEYISKVWFPKSDYTWDFRPHFQVMGNKYKNNDPNSEEEVWVPVKLK</sequence>
<dbReference type="SMART" id="SM00871">
    <property type="entry name" value="AraC_E_bind"/>
    <property type="match status" value="1"/>
</dbReference>
<dbReference type="PANTHER" id="PTHR36444:SF2">
    <property type="entry name" value="TRANSCRIPTIONAL REGULATOR PROTEIN YOBU-RELATED"/>
    <property type="match status" value="1"/>
</dbReference>
<organism evidence="2 3">
    <name type="scientific">Saonia flava</name>
    <dbReference type="NCBI Taxonomy" id="523696"/>
    <lineage>
        <taxon>Bacteria</taxon>
        <taxon>Pseudomonadati</taxon>
        <taxon>Bacteroidota</taxon>
        <taxon>Flavobacteriia</taxon>
        <taxon>Flavobacteriales</taxon>
        <taxon>Flavobacteriaceae</taxon>
        <taxon>Saonia</taxon>
    </lineage>
</organism>
<protein>
    <submittedName>
        <fullName evidence="2">AraC family transcriptional regulator</fullName>
    </submittedName>
</protein>
<dbReference type="Gene3D" id="3.20.80.10">
    <property type="entry name" value="Regulatory factor, effector binding domain"/>
    <property type="match status" value="1"/>
</dbReference>
<dbReference type="Pfam" id="PF06445">
    <property type="entry name" value="GyrI-like"/>
    <property type="match status" value="1"/>
</dbReference>
<feature type="domain" description="AraC effector-binding" evidence="1">
    <location>
        <begin position="3"/>
        <end position="159"/>
    </location>
</feature>
<reference evidence="2 3" key="1">
    <citation type="submission" date="2020-03" db="EMBL/GenBank/DDBJ databases">
        <title>Genomic Encyclopedia of Type Strains, Phase IV (KMG-IV): sequencing the most valuable type-strain genomes for metagenomic binning, comparative biology and taxonomic classification.</title>
        <authorList>
            <person name="Goeker M."/>
        </authorList>
    </citation>
    <scope>NUCLEOTIDE SEQUENCE [LARGE SCALE GENOMIC DNA]</scope>
    <source>
        <strain evidence="2 3">DSM 29762</strain>
    </source>
</reference>
<dbReference type="InterPro" id="IPR010499">
    <property type="entry name" value="AraC_E-bd"/>
</dbReference>
<dbReference type="AlphaFoldDB" id="A0A846QR04"/>
<evidence type="ECO:0000313" key="3">
    <source>
        <dbReference type="Proteomes" id="UP000590442"/>
    </source>
</evidence>
<dbReference type="InterPro" id="IPR029442">
    <property type="entry name" value="GyrI-like"/>
</dbReference>